<dbReference type="EC" id="3.1.21.-" evidence="1"/>
<dbReference type="Pfam" id="PF10117">
    <property type="entry name" value="McrBC"/>
    <property type="match status" value="1"/>
</dbReference>
<dbReference type="InterPro" id="IPR019292">
    <property type="entry name" value="McrC"/>
</dbReference>
<dbReference type="PANTHER" id="PTHR38733:SF1">
    <property type="entry name" value="TYPE IV METHYL-DIRECTED RESTRICTION ENZYME ECOKMCRBC"/>
    <property type="match status" value="1"/>
</dbReference>
<dbReference type="AlphaFoldDB" id="A0A5S3QLP2"/>
<gene>
    <name evidence="1" type="primary">mcrC</name>
    <name evidence="1" type="ORF">FFL34_12790</name>
</gene>
<evidence type="ECO:0000313" key="2">
    <source>
        <dbReference type="Proteomes" id="UP000306980"/>
    </source>
</evidence>
<comment type="caution">
    <text evidence="1">The sequence shown here is derived from an EMBL/GenBank/DDBJ whole genome shotgun (WGS) entry which is preliminary data.</text>
</comment>
<sequence>MIKIKNIYHMLAYAFQVMNKENYAKLETEEFEYAADLFAAILAKGMGNQIKRGLWRDYVENTESLRSPKGKINVTLSVKQNTMRNKQLICSFDQYTENTYMNQILKTTAVLLVKTPEVSSRNKKDLKKVLLYFSNVDRIDYRRIQWSSIKYHRNNATYKLLINICYLVIEGLLLTEQDGDRKLARFVDNQKMHRLFEKFVLEYYRKHYPEFNASASHINWDVDEGDIEFLPVMKTDITLTYGEKVLIIDTKYYQQMMQSNSYYNSKSFHSHNMYQIFTYVKNKDYTNSGHVSGVLLYAMSDEVIVPDSELSISNNRFGVKTLDMNRDFSDIKRQLNQLVKDFLLD</sequence>
<keyword evidence="1" id="KW-0255">Endonuclease</keyword>
<evidence type="ECO:0000313" key="1">
    <source>
        <dbReference type="EMBL" id="TMN22864.1"/>
    </source>
</evidence>
<name>A0A5S3QLP2_9BACI</name>
<dbReference type="EMBL" id="VCIA01000001">
    <property type="protein sequence ID" value="TMN22864.1"/>
    <property type="molecule type" value="Genomic_DNA"/>
</dbReference>
<dbReference type="OrthoDB" id="9786961at2"/>
<dbReference type="GO" id="GO:0004519">
    <property type="term" value="F:endonuclease activity"/>
    <property type="evidence" value="ECO:0007669"/>
    <property type="project" value="UniProtKB-KW"/>
</dbReference>
<accession>A0A5S3QLP2</accession>
<dbReference type="NCBIfam" id="NF007277">
    <property type="entry name" value="PRK09736.1"/>
    <property type="match status" value="1"/>
</dbReference>
<dbReference type="InterPro" id="IPR014407">
    <property type="entry name" value="McrC_bac"/>
</dbReference>
<proteinExistence type="predicted"/>
<organism evidence="1 2">
    <name type="scientific">Lentibacillus cibarius</name>
    <dbReference type="NCBI Taxonomy" id="2583219"/>
    <lineage>
        <taxon>Bacteria</taxon>
        <taxon>Bacillati</taxon>
        <taxon>Bacillota</taxon>
        <taxon>Bacilli</taxon>
        <taxon>Bacillales</taxon>
        <taxon>Bacillaceae</taxon>
        <taxon>Lentibacillus</taxon>
    </lineage>
</organism>
<dbReference type="GO" id="GO:0016787">
    <property type="term" value="F:hydrolase activity"/>
    <property type="evidence" value="ECO:0007669"/>
    <property type="project" value="UniProtKB-KW"/>
</dbReference>
<reference evidence="1 2" key="1">
    <citation type="submission" date="2019-05" db="EMBL/GenBank/DDBJ databases">
        <title>Genomic analysis of Lentibacillus sp. NKC220-2.</title>
        <authorList>
            <person name="Oh Y.J."/>
        </authorList>
    </citation>
    <scope>NUCLEOTIDE SEQUENCE [LARGE SCALE GENOMIC DNA]</scope>
    <source>
        <strain evidence="1 2">NKC220-2</strain>
    </source>
</reference>
<dbReference type="PIRSF" id="PIRSF003109">
    <property type="entry name" value="McrC"/>
    <property type="match status" value="1"/>
</dbReference>
<keyword evidence="1" id="KW-0378">Hydrolase</keyword>
<dbReference type="Proteomes" id="UP000306980">
    <property type="component" value="Unassembled WGS sequence"/>
</dbReference>
<dbReference type="RefSeq" id="WP_138603761.1">
    <property type="nucleotide sequence ID" value="NZ_VCIA01000001.1"/>
</dbReference>
<dbReference type="GO" id="GO:0009307">
    <property type="term" value="P:DNA restriction-modification system"/>
    <property type="evidence" value="ECO:0007669"/>
    <property type="project" value="InterPro"/>
</dbReference>
<dbReference type="PANTHER" id="PTHR38733">
    <property type="entry name" value="PROTEIN MCRC"/>
    <property type="match status" value="1"/>
</dbReference>
<protein>
    <submittedName>
        <fullName evidence="1">5-methylcytosine-specific restriction endonuclease system specificity protein McrC</fullName>
        <ecNumber evidence="1">3.1.21.-</ecNumber>
    </submittedName>
</protein>
<keyword evidence="1" id="KW-0540">Nuclease</keyword>